<dbReference type="PANTHER" id="PTHR36531:SF6">
    <property type="entry name" value="DNA REPLICATION ATP-DEPENDENT HELICASE_NUCLEASE DNA2"/>
    <property type="match status" value="1"/>
</dbReference>
<evidence type="ECO:0000256" key="4">
    <source>
        <dbReference type="ARBA" id="ARBA00022801"/>
    </source>
</evidence>
<name>A0AA96ZW28_9EURY</name>
<protein>
    <recommendedName>
        <fullName evidence="10">Dna2/Cas4 domain-containing protein</fullName>
    </recommendedName>
</protein>
<dbReference type="AlphaFoldDB" id="A0AA96ZW28"/>
<dbReference type="RefSeq" id="WP_338101845.1">
    <property type="nucleotide sequence ID" value="NZ_CP131060.1"/>
</dbReference>
<reference evidence="8 9" key="1">
    <citation type="submission" date="2023-07" db="EMBL/GenBank/DDBJ databases">
        <title>Closed genoem sequence of Methanosarcinaceae archaeon Ac7.</title>
        <authorList>
            <person name="Poehlein A."/>
            <person name="Protasov E."/>
            <person name="Platt K."/>
            <person name="Reeh H."/>
            <person name="Daniel R."/>
            <person name="Brune A."/>
        </authorList>
    </citation>
    <scope>NUCLEOTIDE SEQUENCE [LARGE SCALE GENOMIC DNA]</scope>
    <source>
        <strain evidence="8 9">Ac7</strain>
    </source>
</reference>
<keyword evidence="2" id="KW-0540">Nuclease</keyword>
<sequence>MTQNKNSQDSVIEETQTYCFEKKQTYTTVSDIRSWSICPRLFFFNDSSPKNKKRRNENDGNDKNGGDDEISNSFLFQKDPVHYFESEFLREMCFFLPEMVISAAQENENGDILDFRKLEKDIKQLADDLKEEMKLWIPKKTDSNAELAKTKPADEIYSFSEKPVWDNLLQGKQNPVFLSAIVAENADFGYSTSFESSKPVEKISPKNESAIDEAYENTIRQIPELVQNVSKTIESHGFSIYEAAANPIHTKALFYFEKLNLSGAPHKIIVLDNKILPYLIKTSKAPQNGIWEKDKIAAAAYVLLLENKFGKTNVFGNFAVDYAGEIRIGRTRLEDKKAVFRILRQMKETKNGKMPNARNIRFCDHCDYKEKCRPKLTSFFSKLFG</sequence>
<keyword evidence="9" id="KW-1185">Reference proteome</keyword>
<keyword evidence="6" id="KW-0411">Iron-sulfur</keyword>
<dbReference type="GO" id="GO:0004518">
    <property type="term" value="F:nuclease activity"/>
    <property type="evidence" value="ECO:0007669"/>
    <property type="project" value="UniProtKB-KW"/>
</dbReference>
<dbReference type="Gene3D" id="3.90.320.10">
    <property type="match status" value="1"/>
</dbReference>
<evidence type="ECO:0000256" key="3">
    <source>
        <dbReference type="ARBA" id="ARBA00022723"/>
    </source>
</evidence>
<accession>A0AA96ZW28</accession>
<dbReference type="PANTHER" id="PTHR36531">
    <property type="entry name" value="CRISPR-ASSOCIATED EXONUCLEASE CAS4"/>
    <property type="match status" value="1"/>
</dbReference>
<dbReference type="GO" id="GO:0051536">
    <property type="term" value="F:iron-sulfur cluster binding"/>
    <property type="evidence" value="ECO:0007669"/>
    <property type="project" value="UniProtKB-KW"/>
</dbReference>
<dbReference type="InterPro" id="IPR051827">
    <property type="entry name" value="Cas4_exonuclease"/>
</dbReference>
<gene>
    <name evidence="8" type="ORF">MsAc7_10290</name>
</gene>
<dbReference type="InterPro" id="IPR011604">
    <property type="entry name" value="PDDEXK-like_dom_sf"/>
</dbReference>
<dbReference type="GO" id="GO:0046872">
    <property type="term" value="F:metal ion binding"/>
    <property type="evidence" value="ECO:0007669"/>
    <property type="project" value="UniProtKB-KW"/>
</dbReference>
<dbReference type="Proteomes" id="UP001303587">
    <property type="component" value="Chromosome"/>
</dbReference>
<feature type="compositionally biased region" description="Basic and acidic residues" evidence="7">
    <location>
        <begin position="56"/>
        <end position="66"/>
    </location>
</feature>
<evidence type="ECO:0000256" key="1">
    <source>
        <dbReference type="ARBA" id="ARBA00001966"/>
    </source>
</evidence>
<dbReference type="GeneID" id="89230137"/>
<keyword evidence="4" id="KW-0378">Hydrolase</keyword>
<evidence type="ECO:0000256" key="7">
    <source>
        <dbReference type="SAM" id="MobiDB-lite"/>
    </source>
</evidence>
<evidence type="ECO:0000256" key="6">
    <source>
        <dbReference type="ARBA" id="ARBA00023014"/>
    </source>
</evidence>
<evidence type="ECO:0000256" key="2">
    <source>
        <dbReference type="ARBA" id="ARBA00022722"/>
    </source>
</evidence>
<comment type="cofactor">
    <cofactor evidence="1">
        <name>[4Fe-4S] cluster</name>
        <dbReference type="ChEBI" id="CHEBI:49883"/>
    </cofactor>
</comment>
<dbReference type="EMBL" id="CP131060">
    <property type="protein sequence ID" value="WNY25477.1"/>
    <property type="molecule type" value="Genomic_DNA"/>
</dbReference>
<keyword evidence="5" id="KW-0408">Iron</keyword>
<evidence type="ECO:0000313" key="9">
    <source>
        <dbReference type="Proteomes" id="UP001303587"/>
    </source>
</evidence>
<keyword evidence="3" id="KW-0479">Metal-binding</keyword>
<evidence type="ECO:0000313" key="8">
    <source>
        <dbReference type="EMBL" id="WNY25477.1"/>
    </source>
</evidence>
<dbReference type="GO" id="GO:0016787">
    <property type="term" value="F:hydrolase activity"/>
    <property type="evidence" value="ECO:0007669"/>
    <property type="project" value="UniProtKB-KW"/>
</dbReference>
<evidence type="ECO:0008006" key="10">
    <source>
        <dbReference type="Google" id="ProtNLM"/>
    </source>
</evidence>
<organism evidence="8 9">
    <name type="scientific">Methanolapillus millepedarum</name>
    <dbReference type="NCBI Taxonomy" id="3028296"/>
    <lineage>
        <taxon>Archaea</taxon>
        <taxon>Methanobacteriati</taxon>
        <taxon>Methanobacteriota</taxon>
        <taxon>Stenosarchaea group</taxon>
        <taxon>Methanomicrobia</taxon>
        <taxon>Methanosarcinales</taxon>
        <taxon>Methanosarcinaceae</taxon>
        <taxon>Methanolapillus</taxon>
    </lineage>
</organism>
<evidence type="ECO:0000256" key="5">
    <source>
        <dbReference type="ARBA" id="ARBA00023004"/>
    </source>
</evidence>
<feature type="region of interest" description="Disordered" evidence="7">
    <location>
        <begin position="49"/>
        <end position="71"/>
    </location>
</feature>
<proteinExistence type="predicted"/>